<comment type="function">
    <text evidence="6">Involved in mitochondrial fission. Acts as an adapter protein required to form mitochondrial fission complexes. Formation of these complexes is required to promote constriction and fission of the mitochondrial compartment at a late step in mitochondrial division.</text>
</comment>
<keyword evidence="3" id="KW-0175">Coiled coil</keyword>
<dbReference type="PROSITE" id="PS50082">
    <property type="entry name" value="WD_REPEATS_2"/>
    <property type="match status" value="2"/>
</dbReference>
<evidence type="ECO:0000256" key="2">
    <source>
        <dbReference type="ARBA" id="ARBA00022737"/>
    </source>
</evidence>
<evidence type="ECO:0000256" key="5">
    <source>
        <dbReference type="ARBA" id="ARBA00039789"/>
    </source>
</evidence>
<evidence type="ECO:0000256" key="7">
    <source>
        <dbReference type="PROSITE-ProRule" id="PRU00221"/>
    </source>
</evidence>
<name>A0ABP0C6D3_9PEZI</name>
<evidence type="ECO:0000313" key="8">
    <source>
        <dbReference type="EMBL" id="CAK7227577.1"/>
    </source>
</evidence>
<dbReference type="PROSITE" id="PS50294">
    <property type="entry name" value="WD_REPEATS_REGION"/>
    <property type="match status" value="1"/>
</dbReference>
<keyword evidence="2" id="KW-0677">Repeat</keyword>
<reference evidence="8 9" key="1">
    <citation type="submission" date="2024-01" db="EMBL/GenBank/DDBJ databases">
        <authorList>
            <person name="Allen C."/>
            <person name="Tagirdzhanova G."/>
        </authorList>
    </citation>
    <scope>NUCLEOTIDE SEQUENCE [LARGE SCALE GENOMIC DNA]</scope>
</reference>
<keyword evidence="9" id="KW-1185">Reference proteome</keyword>
<dbReference type="SUPFAM" id="SSF50998">
    <property type="entry name" value="Quinoprotein alcohol dehydrogenase-like"/>
    <property type="match status" value="1"/>
</dbReference>
<dbReference type="Pfam" id="PF00400">
    <property type="entry name" value="WD40"/>
    <property type="match status" value="2"/>
</dbReference>
<gene>
    <name evidence="8" type="ORF">SEUCBS140593_006622</name>
</gene>
<protein>
    <recommendedName>
        <fullName evidence="5">Mitochondrial division protein 1</fullName>
    </recommendedName>
</protein>
<dbReference type="PANTHER" id="PTHR22847">
    <property type="entry name" value="WD40 REPEAT PROTEIN"/>
    <property type="match status" value="1"/>
</dbReference>
<sequence length="415" mass="44883">MVNQKEFLEWFTGAIETEFSSSPGEPLPWAPGHPKQWSSARAAIQLGQETQSTPTLSANEELLGVGVGQDVHVYRVATQERLAVLKGHTDVVEAVHFSNQTTADGARLLVSHSGVILGDASQVVLWKLCSDGVSVVGEQVETFGAQLGLYGSSVFTPDGKLLFISNNASTQFDEEDGISRDAESLPTIHLWDIAGKTTLLQLCGHTDAIQCVTVSSDGSLLASAAWDGTARIWDAVTGACLKVLGQFDGGQLWSVAFSPSGKHVAISQESPWGRVHVCEVNSGRTLSTVKFHIWTRSLTWSPDGSKVACGADPGTVAVWDPLTGEESMRWALKLDDFGMGTMAMPRGLRFLGQDKIIFQLNEGTVYVYDLAGHQKYQFGRGPEDRQSKFPRAEMACSARLVVIPDTDGVLRLFDL</sequence>
<dbReference type="PANTHER" id="PTHR22847:SF637">
    <property type="entry name" value="WD REPEAT DOMAIN 5B"/>
    <property type="match status" value="1"/>
</dbReference>
<evidence type="ECO:0000256" key="4">
    <source>
        <dbReference type="ARBA" id="ARBA00038415"/>
    </source>
</evidence>
<dbReference type="InterPro" id="IPR015943">
    <property type="entry name" value="WD40/YVTN_repeat-like_dom_sf"/>
</dbReference>
<proteinExistence type="inferred from homology"/>
<accession>A0ABP0C6D3</accession>
<evidence type="ECO:0000256" key="3">
    <source>
        <dbReference type="ARBA" id="ARBA00023054"/>
    </source>
</evidence>
<dbReference type="Gene3D" id="2.130.10.10">
    <property type="entry name" value="YVTN repeat-like/Quinoprotein amine dehydrogenase"/>
    <property type="match status" value="2"/>
</dbReference>
<evidence type="ECO:0000256" key="6">
    <source>
        <dbReference type="ARBA" id="ARBA00043913"/>
    </source>
</evidence>
<feature type="repeat" description="WD" evidence="7">
    <location>
        <begin position="202"/>
        <end position="243"/>
    </location>
</feature>
<feature type="repeat" description="WD" evidence="7">
    <location>
        <begin position="297"/>
        <end position="329"/>
    </location>
</feature>
<dbReference type="InterPro" id="IPR001680">
    <property type="entry name" value="WD40_rpt"/>
</dbReference>
<evidence type="ECO:0000313" key="9">
    <source>
        <dbReference type="Proteomes" id="UP001642482"/>
    </source>
</evidence>
<organism evidence="8 9">
    <name type="scientific">Sporothrix eucalyptigena</name>
    <dbReference type="NCBI Taxonomy" id="1812306"/>
    <lineage>
        <taxon>Eukaryota</taxon>
        <taxon>Fungi</taxon>
        <taxon>Dikarya</taxon>
        <taxon>Ascomycota</taxon>
        <taxon>Pezizomycotina</taxon>
        <taxon>Sordariomycetes</taxon>
        <taxon>Sordariomycetidae</taxon>
        <taxon>Ophiostomatales</taxon>
        <taxon>Ophiostomataceae</taxon>
        <taxon>Sporothrix</taxon>
    </lineage>
</organism>
<dbReference type="InterPro" id="IPR011047">
    <property type="entry name" value="Quinoprotein_ADH-like_sf"/>
</dbReference>
<evidence type="ECO:0000256" key="1">
    <source>
        <dbReference type="ARBA" id="ARBA00022574"/>
    </source>
</evidence>
<dbReference type="SMART" id="SM00320">
    <property type="entry name" value="WD40"/>
    <property type="match status" value="3"/>
</dbReference>
<dbReference type="EMBL" id="CAWUHD010000074">
    <property type="protein sequence ID" value="CAK7227577.1"/>
    <property type="molecule type" value="Genomic_DNA"/>
</dbReference>
<comment type="similarity">
    <text evidence="4">Belongs to the WD repeat MDV1/CAF4 family.</text>
</comment>
<dbReference type="Proteomes" id="UP001642482">
    <property type="component" value="Unassembled WGS sequence"/>
</dbReference>
<keyword evidence="1 7" id="KW-0853">WD repeat</keyword>
<comment type="caution">
    <text evidence="8">The sequence shown here is derived from an EMBL/GenBank/DDBJ whole genome shotgun (WGS) entry which is preliminary data.</text>
</comment>